<comment type="pathway">
    <text evidence="1">Porphyrin-containing compound metabolism; protoporphyrin-IX biosynthesis; protoporphyrinogen-IX from coproporphyrinogen-III (O2 route): step 1/1.</text>
</comment>
<evidence type="ECO:0000256" key="5">
    <source>
        <dbReference type="ARBA" id="ARBA00023002"/>
    </source>
</evidence>
<dbReference type="InterPro" id="IPR001260">
    <property type="entry name" value="Coprogen_oxidase_aer"/>
</dbReference>
<dbReference type="Pfam" id="PF01218">
    <property type="entry name" value="Coprogen_oxidas"/>
    <property type="match status" value="1"/>
</dbReference>
<evidence type="ECO:0000256" key="4">
    <source>
        <dbReference type="ARBA" id="ARBA00012869"/>
    </source>
</evidence>
<dbReference type="InterPro" id="IPR036406">
    <property type="entry name" value="Coprogen_oxidase_aer_sf"/>
</dbReference>
<feature type="region of interest" description="Disordered" evidence="8">
    <location>
        <begin position="87"/>
        <end position="109"/>
    </location>
</feature>
<dbReference type="GO" id="GO:0005737">
    <property type="term" value="C:cytoplasm"/>
    <property type="evidence" value="ECO:0007669"/>
    <property type="project" value="TreeGrafter"/>
</dbReference>
<evidence type="ECO:0000256" key="2">
    <source>
        <dbReference type="ARBA" id="ARBA00010644"/>
    </source>
</evidence>
<dbReference type="GO" id="GO:0006782">
    <property type="term" value="P:protoporphyrinogen IX biosynthetic process"/>
    <property type="evidence" value="ECO:0007669"/>
    <property type="project" value="TreeGrafter"/>
</dbReference>
<evidence type="ECO:0000313" key="9">
    <source>
        <dbReference type="EMBL" id="KAJ1922296.1"/>
    </source>
</evidence>
<dbReference type="Gene3D" id="3.40.1500.10">
    <property type="entry name" value="Coproporphyrinogen III oxidase, aerobic"/>
    <property type="match status" value="1"/>
</dbReference>
<proteinExistence type="inferred from homology"/>
<dbReference type="OrthoDB" id="15318at2759"/>
<dbReference type="GO" id="GO:0004109">
    <property type="term" value="F:coproporphyrinogen oxidase activity"/>
    <property type="evidence" value="ECO:0007669"/>
    <property type="project" value="UniProtKB-EC"/>
</dbReference>
<dbReference type="Proteomes" id="UP001150538">
    <property type="component" value="Unassembled WGS sequence"/>
</dbReference>
<dbReference type="SUPFAM" id="SSF102886">
    <property type="entry name" value="Coproporphyrinogen III oxidase"/>
    <property type="match status" value="1"/>
</dbReference>
<keyword evidence="10" id="KW-1185">Reference proteome</keyword>
<organism evidence="9 10">
    <name type="scientific">Mycoemilia scoparia</name>
    <dbReference type="NCBI Taxonomy" id="417184"/>
    <lineage>
        <taxon>Eukaryota</taxon>
        <taxon>Fungi</taxon>
        <taxon>Fungi incertae sedis</taxon>
        <taxon>Zoopagomycota</taxon>
        <taxon>Kickxellomycotina</taxon>
        <taxon>Kickxellomycetes</taxon>
        <taxon>Kickxellales</taxon>
        <taxon>Kickxellaceae</taxon>
        <taxon>Mycoemilia</taxon>
    </lineage>
</organism>
<dbReference type="EMBL" id="JANBPU010000001">
    <property type="protein sequence ID" value="KAJ1922296.1"/>
    <property type="molecule type" value="Genomic_DNA"/>
</dbReference>
<dbReference type="PANTHER" id="PTHR10755">
    <property type="entry name" value="COPROPORPHYRINOGEN III OXIDASE, MITOCHONDRIAL"/>
    <property type="match status" value="1"/>
</dbReference>
<evidence type="ECO:0000256" key="7">
    <source>
        <dbReference type="ARBA" id="ARBA00023244"/>
    </source>
</evidence>
<evidence type="ECO:0000256" key="3">
    <source>
        <dbReference type="ARBA" id="ARBA00011738"/>
    </source>
</evidence>
<keyword evidence="5 9" id="KW-0560">Oxidoreductase</keyword>
<dbReference type="AlphaFoldDB" id="A0A9W8A9H8"/>
<name>A0A9W8A9H8_9FUNG</name>
<keyword evidence="6" id="KW-0350">Heme biosynthesis</keyword>
<dbReference type="PANTHER" id="PTHR10755:SF0">
    <property type="entry name" value="OXYGEN-DEPENDENT COPROPORPHYRINOGEN-III OXIDASE, MITOCHONDRIAL"/>
    <property type="match status" value="1"/>
</dbReference>
<evidence type="ECO:0000313" key="10">
    <source>
        <dbReference type="Proteomes" id="UP001150538"/>
    </source>
</evidence>
<sequence>MRPPQSIRPLYAMKSYGKNGNINSIAKLFCIETQAMRYSSNQQQQQQSGSGWQKFGWKYIAPIGLLTSVGASMYLASEKSPLKDQKPNVAKKAYKTPGPESYELDLDDEKPGYYKNSSLPMHQRMEAFVTDLQKQIIQGLEEQDPTAKFELDKWAREDGKGYGISGIVQNSEVYEKGGVNISIIHGKLSPGQIQSMRARKNTNVLEDGIDYDFNVAGISLVIHPHNPMAPTAHANYRYFEVSRHDDPTHTPVLSWFGGGADLTPSYLFEEDATHFHRTLKNACDHHEASFYPRFKQWCDKYFMNTHRGETRGVGGIFFDDLDEKDAEDLFKFVYSAGKAFVPSYVPLVAKRKDMGFTEENKRWQQLRRGRYVEFNLIHDRGTKFGLMTPGVRIESVLMSLPLTARWEYCHSPGQNSREQRLVDVLKNPREWA</sequence>
<gene>
    <name evidence="9" type="primary">HEM13</name>
    <name evidence="9" type="ORF">H4219_000158</name>
</gene>
<keyword evidence="7" id="KW-0627">Porphyrin biosynthesis</keyword>
<protein>
    <recommendedName>
        <fullName evidence="4">coproporphyrinogen oxidase</fullName>
        <ecNumber evidence="4">1.3.3.3</ecNumber>
    </recommendedName>
</protein>
<comment type="similarity">
    <text evidence="2">Belongs to the aerobic coproporphyrinogen-III oxidase family.</text>
</comment>
<evidence type="ECO:0000256" key="8">
    <source>
        <dbReference type="SAM" id="MobiDB-lite"/>
    </source>
</evidence>
<dbReference type="EC" id="1.3.3.3" evidence="4"/>
<comment type="caution">
    <text evidence="9">The sequence shown here is derived from an EMBL/GenBank/DDBJ whole genome shotgun (WGS) entry which is preliminary data.</text>
</comment>
<evidence type="ECO:0000256" key="1">
    <source>
        <dbReference type="ARBA" id="ARBA00005168"/>
    </source>
</evidence>
<dbReference type="NCBIfam" id="NF003727">
    <property type="entry name" value="PRK05330.1"/>
    <property type="match status" value="1"/>
</dbReference>
<reference evidence="9" key="1">
    <citation type="submission" date="2022-07" db="EMBL/GenBank/DDBJ databases">
        <title>Phylogenomic reconstructions and comparative analyses of Kickxellomycotina fungi.</title>
        <authorList>
            <person name="Reynolds N.K."/>
            <person name="Stajich J.E."/>
            <person name="Barry K."/>
            <person name="Grigoriev I.V."/>
            <person name="Crous P."/>
            <person name="Smith M.E."/>
        </authorList>
    </citation>
    <scope>NUCLEOTIDE SEQUENCE</scope>
    <source>
        <strain evidence="9">NBRC 100468</strain>
    </source>
</reference>
<accession>A0A9W8A9H8</accession>
<comment type="subunit">
    <text evidence="3">Homodimer.</text>
</comment>
<dbReference type="FunFam" id="3.40.1500.10:FF:000002">
    <property type="entry name" value="oxygen-dependent coproporphyrinogen-III oxidase, mitochondrial"/>
    <property type="match status" value="1"/>
</dbReference>
<evidence type="ECO:0000256" key="6">
    <source>
        <dbReference type="ARBA" id="ARBA00023133"/>
    </source>
</evidence>
<dbReference type="PRINTS" id="PR00073">
    <property type="entry name" value="COPRGNOXDASE"/>
</dbReference>